<organism evidence="1 2">
    <name type="scientific">Mycoplasmopsis synoviae</name>
    <name type="common">Mycoplasma synoviae</name>
    <dbReference type="NCBI Taxonomy" id="2109"/>
    <lineage>
        <taxon>Bacteria</taxon>
        <taxon>Bacillati</taxon>
        <taxon>Mycoplasmatota</taxon>
        <taxon>Mycoplasmoidales</taxon>
        <taxon>Metamycoplasmataceae</taxon>
        <taxon>Mycoplasmopsis</taxon>
    </lineage>
</organism>
<gene>
    <name evidence="1" type="ORF">NCTC10124_00493</name>
</gene>
<proteinExistence type="predicted"/>
<evidence type="ECO:0000313" key="1">
    <source>
        <dbReference type="EMBL" id="SYV92766.1"/>
    </source>
</evidence>
<name>A0A3B0PMP5_MYCSY</name>
<accession>A0A3B0PMP5</accession>
<evidence type="ECO:0000313" key="2">
    <source>
        <dbReference type="Proteomes" id="UP000259328"/>
    </source>
</evidence>
<reference evidence="2" key="1">
    <citation type="submission" date="2018-06" db="EMBL/GenBank/DDBJ databases">
        <authorList>
            <consortium name="Pathogen Informatics"/>
        </authorList>
    </citation>
    <scope>NUCLEOTIDE SEQUENCE [LARGE SCALE GENOMIC DNA]</scope>
    <source>
        <strain evidence="2">NCTC10124</strain>
    </source>
</reference>
<protein>
    <submittedName>
        <fullName evidence="1">Uncharacterized protein</fullName>
    </submittedName>
</protein>
<dbReference type="EMBL" id="LS991953">
    <property type="protein sequence ID" value="SYV92766.1"/>
    <property type="molecule type" value="Genomic_DNA"/>
</dbReference>
<sequence length="49" mass="5118">MNYTGPALILNAALPTVGNAANTSLNGTSNVTDEDFNAALEDCYLPIDM</sequence>
<dbReference type="AlphaFoldDB" id="A0A3B0PMP5"/>
<dbReference type="Proteomes" id="UP000259328">
    <property type="component" value="Chromosome"/>
</dbReference>